<feature type="transmembrane region" description="Helical" evidence="9">
    <location>
        <begin position="671"/>
        <end position="694"/>
    </location>
</feature>
<dbReference type="GO" id="GO:0006166">
    <property type="term" value="P:purine ribonucleoside salvage"/>
    <property type="evidence" value="ECO:0007669"/>
    <property type="project" value="TreeGrafter"/>
</dbReference>
<keyword evidence="8" id="KW-0413">Isomerase</keyword>
<dbReference type="GO" id="GO:0046872">
    <property type="term" value="F:metal ion binding"/>
    <property type="evidence" value="ECO:0007669"/>
    <property type="project" value="UniProtKB-KW"/>
</dbReference>
<dbReference type="EMBL" id="CP034841">
    <property type="protein sequence ID" value="QBF34806.1"/>
    <property type="molecule type" value="Genomic_DNA"/>
</dbReference>
<accession>A0A4P6MPX8</accession>
<dbReference type="Gene3D" id="3.40.120.10">
    <property type="entry name" value="Alpha-D-Glucose-1,6-Bisphosphate, subunit A, domain 3"/>
    <property type="match status" value="1"/>
</dbReference>
<dbReference type="PANTHER" id="PTHR45745">
    <property type="entry name" value="PHOSPHOMANNOMUTASE 45A"/>
    <property type="match status" value="1"/>
</dbReference>
<name>A0A4P6MPX8_9BACT</name>
<keyword evidence="5" id="KW-0460">Magnesium</keyword>
<dbReference type="GO" id="GO:0008973">
    <property type="term" value="F:phosphopentomutase activity"/>
    <property type="evidence" value="ECO:0007669"/>
    <property type="project" value="TreeGrafter"/>
</dbReference>
<feature type="transmembrane region" description="Helical" evidence="9">
    <location>
        <begin position="547"/>
        <end position="566"/>
    </location>
</feature>
<keyword evidence="7 9" id="KW-0472">Membrane</keyword>
<evidence type="ECO:0000256" key="4">
    <source>
        <dbReference type="ARBA" id="ARBA00022723"/>
    </source>
</evidence>
<feature type="transmembrane region" description="Helical" evidence="9">
    <location>
        <begin position="943"/>
        <end position="961"/>
    </location>
</feature>
<dbReference type="Proteomes" id="UP000289326">
    <property type="component" value="Chromosome"/>
</dbReference>
<gene>
    <name evidence="10" type="ORF">EG856_02685</name>
</gene>
<protein>
    <submittedName>
        <fullName evidence="10">Flippase-like domain-containing protein</fullName>
    </submittedName>
</protein>
<dbReference type="SUPFAM" id="SSF53738">
    <property type="entry name" value="Phosphoglucomutase, first 3 domains"/>
    <property type="match status" value="2"/>
</dbReference>
<feature type="transmembrane region" description="Helical" evidence="9">
    <location>
        <begin position="791"/>
        <end position="815"/>
    </location>
</feature>
<evidence type="ECO:0000256" key="2">
    <source>
        <dbReference type="ARBA" id="ARBA00022475"/>
    </source>
</evidence>
<sequence>MQSLIQKWKKYHSPDVFFNKLLKKTIFVSNNKLKNAFKQPILFCSNKIIAPVGLGTNVFNDFTVYSLAQSISLLIKSKQISNKNILLLHDKSVRSYIYLNIFAKALTANNFNVITINQNELIPSSYKHYIVKKTNSVFYIDIGELNSKTRLMKIEFNWKDNQFSENDLEYLKKLQNSLNFDNLNLPLKNPVVKKISLWQTLLNDIKNISAYDDDFSNLKFGVHVTNSAYEQYNKNLYQNIGINYNILNSSKPYDNNLKLADLSSINTRFFLSKNDLNFVLNKANNSLIMAAKHKNVYKYFRSEELAAIYLHFLLNDSPDFDRSKLAKYVVARSIETTPLIDLIATKNKIDFIEYHCENELFEYLKKNNKTLLFAHNHENNFFFEHPLTNSDASVFSIELMKIAAFYKKRKQSLYDVLINIYQSYGYINSIKKTIDMSPKSFNIFMERVKNNEAYGKVKVINTKNYPKNNNLSPSIFKIFLNDNSTIVFKYNLLRQNLLLVINTREKKNIEDSRLDVVVREKELLNNLLDLKDNEISKSAKIKNIVKYLIFSILFIGIFVFLFQTVYNFKTQGSLSYNLFDVITSMWTHIKTNIFSRASFLAIIATFLLTSIINAIIFKRLLNWQGVKVRFRDLIIGSLISTVSQNITPKSIGGDIATFWYLRRRNVPRDKLLSAIVVNTFIWQISNIILVLIFIPIGIKFYGNFFNNSTGGTNLILLISLILGIFIDSVLALAFLILSLSSKIQNFVLKHLLKFLEWLPFIALTNPQNLHTKLQYEFYKVRQGLKTIIKKWYNFIEILVWKLLPWLYVPIALFAMSIDVIKIVPGGAYFNIMTADVLIRNINSISPTPGGTGTSDIIRKIIFEFIIKPDPSGTLSISQRSSLLTSISGVGTVVIPTILSALIMLLVFIGEGRVNKYNNQQKNILLNINSNLVIKRSKTRYYKISFSILTILIAVLALVFIFNKW</sequence>
<dbReference type="AlphaFoldDB" id="A0A4P6MPX8"/>
<dbReference type="RefSeq" id="WP_130429583.1">
    <property type="nucleotide sequence ID" value="NZ_CP034841.1"/>
</dbReference>
<evidence type="ECO:0000256" key="1">
    <source>
        <dbReference type="ARBA" id="ARBA00004651"/>
    </source>
</evidence>
<evidence type="ECO:0000313" key="11">
    <source>
        <dbReference type="Proteomes" id="UP000289326"/>
    </source>
</evidence>
<comment type="subcellular location">
    <subcellularLocation>
        <location evidence="1">Cell membrane</location>
        <topology evidence="1">Multi-pass membrane protein</topology>
    </subcellularLocation>
</comment>
<dbReference type="InterPro" id="IPR022791">
    <property type="entry name" value="L-PG_synthase/AglD"/>
</dbReference>
<feature type="transmembrane region" description="Helical" evidence="9">
    <location>
        <begin position="714"/>
        <end position="739"/>
    </location>
</feature>
<feature type="transmembrane region" description="Helical" evidence="9">
    <location>
        <begin position="593"/>
        <end position="617"/>
    </location>
</feature>
<dbReference type="NCBIfam" id="TIGR00374">
    <property type="entry name" value="flippase-like domain"/>
    <property type="match status" value="1"/>
</dbReference>
<keyword evidence="11" id="KW-1185">Reference proteome</keyword>
<dbReference type="InterPro" id="IPR016055">
    <property type="entry name" value="A-D-PHexomutase_a/b/a-I/II/III"/>
</dbReference>
<keyword evidence="4" id="KW-0479">Metal-binding</keyword>
<evidence type="ECO:0000256" key="9">
    <source>
        <dbReference type="SAM" id="Phobius"/>
    </source>
</evidence>
<evidence type="ECO:0000256" key="6">
    <source>
        <dbReference type="ARBA" id="ARBA00022989"/>
    </source>
</evidence>
<keyword evidence="3 9" id="KW-0812">Transmembrane</keyword>
<evidence type="ECO:0000313" key="10">
    <source>
        <dbReference type="EMBL" id="QBF34806.1"/>
    </source>
</evidence>
<evidence type="ECO:0000256" key="7">
    <source>
        <dbReference type="ARBA" id="ARBA00023136"/>
    </source>
</evidence>
<dbReference type="PANTHER" id="PTHR45745:SF1">
    <property type="entry name" value="PHOSPHOGLUCOMUTASE 2B-RELATED"/>
    <property type="match status" value="1"/>
</dbReference>
<evidence type="ECO:0000256" key="5">
    <source>
        <dbReference type="ARBA" id="ARBA00022842"/>
    </source>
</evidence>
<evidence type="ECO:0000256" key="3">
    <source>
        <dbReference type="ARBA" id="ARBA00022692"/>
    </source>
</evidence>
<dbReference type="GO" id="GO:0005975">
    <property type="term" value="P:carbohydrate metabolic process"/>
    <property type="evidence" value="ECO:0007669"/>
    <property type="project" value="InterPro"/>
</dbReference>
<keyword evidence="6 9" id="KW-1133">Transmembrane helix</keyword>
<dbReference type="OrthoDB" id="400335at2"/>
<organism evidence="10 11">
    <name type="scientific">Mycoplasmopsis phocirhinis</name>
    <dbReference type="NCBI Taxonomy" id="142650"/>
    <lineage>
        <taxon>Bacteria</taxon>
        <taxon>Bacillati</taxon>
        <taxon>Mycoplasmatota</taxon>
        <taxon>Mycoplasmoidales</taxon>
        <taxon>Metamycoplasmataceae</taxon>
        <taxon>Mycoplasmopsis</taxon>
    </lineage>
</organism>
<keyword evidence="2" id="KW-1003">Cell membrane</keyword>
<evidence type="ECO:0000256" key="8">
    <source>
        <dbReference type="ARBA" id="ARBA00023235"/>
    </source>
</evidence>
<feature type="transmembrane region" description="Helical" evidence="9">
    <location>
        <begin position="882"/>
        <end position="908"/>
    </location>
</feature>
<proteinExistence type="predicted"/>
<dbReference type="Pfam" id="PF03706">
    <property type="entry name" value="LPG_synthase_TM"/>
    <property type="match status" value="1"/>
</dbReference>
<dbReference type="GO" id="GO:0005886">
    <property type="term" value="C:plasma membrane"/>
    <property type="evidence" value="ECO:0007669"/>
    <property type="project" value="UniProtKB-SubCell"/>
</dbReference>
<dbReference type="KEGG" id="mphi:EG856_02685"/>
<reference evidence="10 11" key="1">
    <citation type="submission" date="2019-01" db="EMBL/GenBank/DDBJ databases">
        <title>Complete sequence and annotation of the Mycoplasma phocirhinis strain 852T genome.</title>
        <authorList>
            <person name="Frasca S.Jr."/>
            <person name="Kutish G.F."/>
            <person name="Castellanos Gell J."/>
            <person name="Michaels D.L."/>
            <person name="Brown D.R."/>
        </authorList>
    </citation>
    <scope>NUCLEOTIDE SEQUENCE [LARGE SCALE GENOMIC DNA]</scope>
    <source>
        <strain evidence="10 11">852</strain>
    </source>
</reference>